<dbReference type="EMBL" id="CP014796">
    <property type="protein sequence ID" value="APX22832.1"/>
    <property type="molecule type" value="Genomic_DNA"/>
</dbReference>
<keyword evidence="2" id="KW-1185">Reference proteome</keyword>
<evidence type="ECO:0000313" key="1">
    <source>
        <dbReference type="EMBL" id="APX22832.1"/>
    </source>
</evidence>
<reference evidence="1 2" key="1">
    <citation type="submission" date="2016-03" db="EMBL/GenBank/DDBJ databases">
        <title>Deep-sea bacteria in the southern Pacific.</title>
        <authorList>
            <person name="Tang K."/>
        </authorList>
    </citation>
    <scope>NUCLEOTIDE SEQUENCE [LARGE SCALE GENOMIC DNA]</scope>
    <source>
        <strain evidence="1 2">JLT2016</strain>
    </source>
</reference>
<dbReference type="Proteomes" id="UP000186559">
    <property type="component" value="Chromosome"/>
</dbReference>
<dbReference type="STRING" id="1229727.Ga0080559_TMP2036"/>
<dbReference type="AlphaFoldDB" id="A0A1U7D3Y5"/>
<accession>A0A1U7D3Y5</accession>
<sequence>MMLTVTVGTSVGATPLPGPEALAREAGEQLLDGTTRDGLVIARLSDGGEAVLDGGDPRYWRGAFVQNGHLVGLALYAPDGSALTGRQGADMLRAVRDRIRDLSPS</sequence>
<gene>
    <name evidence="1" type="ORF">Ga0080559_TMP2036</name>
</gene>
<name>A0A1U7D3Y5_9RHOB</name>
<evidence type="ECO:0000313" key="2">
    <source>
        <dbReference type="Proteomes" id="UP000186559"/>
    </source>
</evidence>
<dbReference type="RefSeq" id="WP_237218895.1">
    <property type="nucleotide sequence ID" value="NZ_CP014796.1"/>
</dbReference>
<dbReference type="KEGG" id="tpro:Ga0080559_TMP2036"/>
<protein>
    <submittedName>
        <fullName evidence="1">Uncharacterized protein</fullName>
    </submittedName>
</protein>
<proteinExistence type="predicted"/>
<organism evidence="1 2">
    <name type="scientific">Salipiger profundus</name>
    <dbReference type="NCBI Taxonomy" id="1229727"/>
    <lineage>
        <taxon>Bacteria</taxon>
        <taxon>Pseudomonadati</taxon>
        <taxon>Pseudomonadota</taxon>
        <taxon>Alphaproteobacteria</taxon>
        <taxon>Rhodobacterales</taxon>
        <taxon>Roseobacteraceae</taxon>
        <taxon>Salipiger</taxon>
    </lineage>
</organism>